<evidence type="ECO:0000313" key="3">
    <source>
        <dbReference type="Proteomes" id="UP000521943"/>
    </source>
</evidence>
<name>A0A8H6H9V3_9AGAR</name>
<proteinExistence type="predicted"/>
<gene>
    <name evidence="2" type="ORF">DFP72DRAFT_860620</name>
</gene>
<dbReference type="EMBL" id="JACGCI010000188">
    <property type="protein sequence ID" value="KAF6742286.1"/>
    <property type="molecule type" value="Genomic_DNA"/>
</dbReference>
<feature type="compositionally biased region" description="Basic and acidic residues" evidence="1">
    <location>
        <begin position="273"/>
        <end position="291"/>
    </location>
</feature>
<feature type="compositionally biased region" description="Polar residues" evidence="1">
    <location>
        <begin position="20"/>
        <end position="30"/>
    </location>
</feature>
<feature type="region of interest" description="Disordered" evidence="1">
    <location>
        <begin position="174"/>
        <end position="293"/>
    </location>
</feature>
<comment type="caution">
    <text evidence="2">The sequence shown here is derived from an EMBL/GenBank/DDBJ whole genome shotgun (WGS) entry which is preliminary data.</text>
</comment>
<feature type="compositionally biased region" description="Low complexity" evidence="1">
    <location>
        <begin position="175"/>
        <end position="200"/>
    </location>
</feature>
<evidence type="ECO:0000256" key="1">
    <source>
        <dbReference type="SAM" id="MobiDB-lite"/>
    </source>
</evidence>
<feature type="region of interest" description="Disordered" evidence="1">
    <location>
        <begin position="1"/>
        <end position="85"/>
    </location>
</feature>
<feature type="compositionally biased region" description="Polar residues" evidence="1">
    <location>
        <begin position="401"/>
        <end position="411"/>
    </location>
</feature>
<accession>A0A8H6H9V3</accession>
<protein>
    <submittedName>
        <fullName evidence="2">Uncharacterized protein</fullName>
    </submittedName>
</protein>
<dbReference type="Proteomes" id="UP000521943">
    <property type="component" value="Unassembled WGS sequence"/>
</dbReference>
<feature type="region of interest" description="Disordered" evidence="1">
    <location>
        <begin position="368"/>
        <end position="411"/>
    </location>
</feature>
<feature type="region of interest" description="Disordered" evidence="1">
    <location>
        <begin position="310"/>
        <end position="335"/>
    </location>
</feature>
<feature type="compositionally biased region" description="Basic and acidic residues" evidence="1">
    <location>
        <begin position="257"/>
        <end position="266"/>
    </location>
</feature>
<feature type="compositionally biased region" description="Basic and acidic residues" evidence="1">
    <location>
        <begin position="53"/>
        <end position="63"/>
    </location>
</feature>
<keyword evidence="3" id="KW-1185">Reference proteome</keyword>
<organism evidence="2 3">
    <name type="scientific">Ephemerocybe angulata</name>
    <dbReference type="NCBI Taxonomy" id="980116"/>
    <lineage>
        <taxon>Eukaryota</taxon>
        <taxon>Fungi</taxon>
        <taxon>Dikarya</taxon>
        <taxon>Basidiomycota</taxon>
        <taxon>Agaricomycotina</taxon>
        <taxon>Agaricomycetes</taxon>
        <taxon>Agaricomycetidae</taxon>
        <taxon>Agaricales</taxon>
        <taxon>Agaricineae</taxon>
        <taxon>Psathyrellaceae</taxon>
        <taxon>Ephemerocybe</taxon>
    </lineage>
</organism>
<dbReference type="AlphaFoldDB" id="A0A8H6H9V3"/>
<sequence>MVILPDSESISKSKADLDSPGTSSQPYQPSNPDPGSDNHDGPIETVIGGEGSRLLDHAIDPGARDAPGPEQRSTVGARFHAPSAGPVRSIDVTPPLYHNCVAAIQPAPLPSIAAASPTAVALQELLIARRRAMGLASFLIASATTGTIVRHEGRRCHFPTPFYHVSPVSNDAEDLPLPFTTSPSHPTTPKTPHCLLPRLLRAQRRRRPPNTPPPRLPRPSLAPNGAEDSNNNPSSPPKGTTPGESDSESGRLNSQTKDPRSIEQGKARRRRDTRQQEQRHSRHSEFSDRVGKTRNSAWAASDLDVSREAVSSAPGCPTTHGKRITGITGPGRYGPPSRLTSGVCVDFPIVRRSAQYRGQMTSSFRAFALQNPKPSTADAEMDSDASTRAGEACPGPRAALASSSRVQATLA</sequence>
<evidence type="ECO:0000313" key="2">
    <source>
        <dbReference type="EMBL" id="KAF6742286.1"/>
    </source>
</evidence>
<reference evidence="2 3" key="1">
    <citation type="submission" date="2020-07" db="EMBL/GenBank/DDBJ databases">
        <title>Comparative genomics of pyrophilous fungi reveals a link between fire events and developmental genes.</title>
        <authorList>
            <consortium name="DOE Joint Genome Institute"/>
            <person name="Steindorff A.S."/>
            <person name="Carver A."/>
            <person name="Calhoun S."/>
            <person name="Stillman K."/>
            <person name="Liu H."/>
            <person name="Lipzen A."/>
            <person name="Pangilinan J."/>
            <person name="Labutti K."/>
            <person name="Bruns T.D."/>
            <person name="Grigoriev I.V."/>
        </authorList>
    </citation>
    <scope>NUCLEOTIDE SEQUENCE [LARGE SCALE GENOMIC DNA]</scope>
    <source>
        <strain evidence="2 3">CBS 144469</strain>
    </source>
</reference>